<evidence type="ECO:0000313" key="9">
    <source>
        <dbReference type="EMBL" id="GGL08193.1"/>
    </source>
</evidence>
<evidence type="ECO:0000313" key="10">
    <source>
        <dbReference type="Proteomes" id="UP000656042"/>
    </source>
</evidence>
<name>A0A8J3C4I6_9ACTN</name>
<organism evidence="9 10">
    <name type="scientific">Mangrovihabitans endophyticus</name>
    <dbReference type="NCBI Taxonomy" id="1751298"/>
    <lineage>
        <taxon>Bacteria</taxon>
        <taxon>Bacillati</taxon>
        <taxon>Actinomycetota</taxon>
        <taxon>Actinomycetes</taxon>
        <taxon>Micromonosporales</taxon>
        <taxon>Micromonosporaceae</taxon>
        <taxon>Mangrovihabitans</taxon>
    </lineage>
</organism>
<keyword evidence="4 8" id="KW-0812">Transmembrane</keyword>
<feature type="transmembrane region" description="Helical" evidence="8">
    <location>
        <begin position="82"/>
        <end position="105"/>
    </location>
</feature>
<dbReference type="SUPFAM" id="SSF103473">
    <property type="entry name" value="MFS general substrate transporter"/>
    <property type="match status" value="1"/>
</dbReference>
<evidence type="ECO:0000256" key="7">
    <source>
        <dbReference type="SAM" id="MobiDB-lite"/>
    </source>
</evidence>
<protein>
    <submittedName>
        <fullName evidence="9">Uncharacterized protein</fullName>
    </submittedName>
</protein>
<reference evidence="9" key="2">
    <citation type="submission" date="2020-09" db="EMBL/GenBank/DDBJ databases">
        <authorList>
            <person name="Sun Q."/>
            <person name="Zhou Y."/>
        </authorList>
    </citation>
    <scope>NUCLEOTIDE SEQUENCE</scope>
    <source>
        <strain evidence="9">CGMCC 4.7299</strain>
    </source>
</reference>
<feature type="region of interest" description="Disordered" evidence="7">
    <location>
        <begin position="576"/>
        <end position="633"/>
    </location>
</feature>
<evidence type="ECO:0000256" key="1">
    <source>
        <dbReference type="ARBA" id="ARBA00004651"/>
    </source>
</evidence>
<dbReference type="Pfam" id="PF05977">
    <property type="entry name" value="MFS_3"/>
    <property type="match status" value="1"/>
</dbReference>
<feature type="transmembrane region" description="Helical" evidence="8">
    <location>
        <begin position="111"/>
        <end position="132"/>
    </location>
</feature>
<dbReference type="GO" id="GO:0005886">
    <property type="term" value="C:plasma membrane"/>
    <property type="evidence" value="ECO:0007669"/>
    <property type="project" value="UniProtKB-SubCell"/>
</dbReference>
<comment type="caution">
    <text evidence="9">The sequence shown here is derived from an EMBL/GenBank/DDBJ whole genome shotgun (WGS) entry which is preliminary data.</text>
</comment>
<dbReference type="Proteomes" id="UP000656042">
    <property type="component" value="Unassembled WGS sequence"/>
</dbReference>
<keyword evidence="2" id="KW-0813">Transport</keyword>
<keyword evidence="3" id="KW-1003">Cell membrane</keyword>
<feature type="transmembrane region" description="Helical" evidence="8">
    <location>
        <begin position="35"/>
        <end position="61"/>
    </location>
</feature>
<feature type="region of interest" description="Disordered" evidence="7">
    <location>
        <begin position="446"/>
        <end position="559"/>
    </location>
</feature>
<keyword evidence="6 8" id="KW-0472">Membrane</keyword>
<feature type="compositionally biased region" description="Basic and acidic residues" evidence="7">
    <location>
        <begin position="522"/>
        <end position="537"/>
    </location>
</feature>
<feature type="transmembrane region" description="Helical" evidence="8">
    <location>
        <begin position="290"/>
        <end position="308"/>
    </location>
</feature>
<dbReference type="InterPro" id="IPR010290">
    <property type="entry name" value="TM_effector"/>
</dbReference>
<dbReference type="AlphaFoldDB" id="A0A8J3C4I6"/>
<dbReference type="Gene3D" id="1.20.1250.20">
    <property type="entry name" value="MFS general substrate transporter like domains"/>
    <property type="match status" value="1"/>
</dbReference>
<reference evidence="9" key="1">
    <citation type="journal article" date="2014" name="Int. J. Syst. Evol. Microbiol.">
        <title>Complete genome sequence of Corynebacterium casei LMG S-19264T (=DSM 44701T), isolated from a smear-ripened cheese.</title>
        <authorList>
            <consortium name="US DOE Joint Genome Institute (JGI-PGF)"/>
            <person name="Walter F."/>
            <person name="Albersmeier A."/>
            <person name="Kalinowski J."/>
            <person name="Ruckert C."/>
        </authorList>
    </citation>
    <scope>NUCLEOTIDE SEQUENCE</scope>
    <source>
        <strain evidence="9">CGMCC 4.7299</strain>
    </source>
</reference>
<evidence type="ECO:0000256" key="4">
    <source>
        <dbReference type="ARBA" id="ARBA00022692"/>
    </source>
</evidence>
<evidence type="ECO:0000256" key="3">
    <source>
        <dbReference type="ARBA" id="ARBA00022475"/>
    </source>
</evidence>
<accession>A0A8J3C4I6</accession>
<feature type="transmembrane region" description="Helical" evidence="8">
    <location>
        <begin position="362"/>
        <end position="379"/>
    </location>
</feature>
<evidence type="ECO:0000256" key="2">
    <source>
        <dbReference type="ARBA" id="ARBA00022448"/>
    </source>
</evidence>
<dbReference type="PANTHER" id="PTHR23513:SF6">
    <property type="entry name" value="MAJOR FACILITATOR SUPERFAMILY ASSOCIATED DOMAIN-CONTAINING PROTEIN"/>
    <property type="match status" value="1"/>
</dbReference>
<feature type="transmembrane region" description="Helical" evidence="8">
    <location>
        <begin position="226"/>
        <end position="248"/>
    </location>
</feature>
<dbReference type="CDD" id="cd06173">
    <property type="entry name" value="MFS_MefA_like"/>
    <property type="match status" value="1"/>
</dbReference>
<feature type="compositionally biased region" description="Basic and acidic residues" evidence="7">
    <location>
        <begin position="595"/>
        <end position="614"/>
    </location>
</feature>
<sequence>MNADSHGAPLWRSPSFRKLWAGQTLSQFGDRISELALPLIAVVTLAATPTQVGVLTAAVWAPNLLSLFVGSWTDRQTYRRRLLIAADLTRAAVLVSLPIAHWLGVVTFPQLIAVALLAGGGQVLFGCAYASFFTSLVDRDRYVEANSRLSLSRSASFVAGPALGGVLIQTLTAPVAVLADAVSFLGSALLIGRIPAAPVPASPGTHLLADARAGLRYVLTHPHLRAGLGCVTTVNFFGFVAQALLVLFAVRTLGLPASRIGFALGVGACGGLVGAMLAPRLSRRFGIGRVAFAGAVLFPAPTAVVAFADGPHWLTALILAGAEGLSSLGVMLMDINLNAVLFAVTDDRVRSRVTGTFGTINYGARPLGALVGGLLGGAIGLRPTLLTAAIGGTLGCLWLLPSPIPRMRTLDQVTAVPQRHRPDRGRRLTAGPGRAEMARAGRWVPGRLRVRRTPMNPADRTRARRKRARRRGADDAADQRAADELGEHSGTVHIGPSRGRLPTAVRVPAHRADAGRPSGQGRDGRFGHSHAGRDHPGRGGRGHRLRNGGGPHPVPPRRARAGTVVAAYGDREGRAAVGGGLQREPDRLGGAAGRGADREGGEGRVRAGPVREKLGAATGLTGIGQPFHRSERR</sequence>
<keyword evidence="5 8" id="KW-1133">Transmembrane helix</keyword>
<evidence type="ECO:0000256" key="5">
    <source>
        <dbReference type="ARBA" id="ARBA00022989"/>
    </source>
</evidence>
<dbReference type="EMBL" id="BMMX01000029">
    <property type="protein sequence ID" value="GGL08193.1"/>
    <property type="molecule type" value="Genomic_DNA"/>
</dbReference>
<dbReference type="PANTHER" id="PTHR23513">
    <property type="entry name" value="INTEGRAL MEMBRANE EFFLUX PROTEIN-RELATED"/>
    <property type="match status" value="1"/>
</dbReference>
<comment type="subcellular location">
    <subcellularLocation>
        <location evidence="1">Cell membrane</location>
        <topology evidence="1">Multi-pass membrane protein</topology>
    </subcellularLocation>
</comment>
<proteinExistence type="predicted"/>
<evidence type="ECO:0000256" key="8">
    <source>
        <dbReference type="SAM" id="Phobius"/>
    </source>
</evidence>
<feature type="compositionally biased region" description="Basic and acidic residues" evidence="7">
    <location>
        <begin position="471"/>
        <end position="487"/>
    </location>
</feature>
<gene>
    <name evidence="9" type="ORF">GCM10012284_48340</name>
</gene>
<feature type="transmembrane region" description="Helical" evidence="8">
    <location>
        <begin position="260"/>
        <end position="278"/>
    </location>
</feature>
<evidence type="ECO:0000256" key="6">
    <source>
        <dbReference type="ARBA" id="ARBA00023136"/>
    </source>
</evidence>
<keyword evidence="10" id="KW-1185">Reference proteome</keyword>
<feature type="region of interest" description="Disordered" evidence="7">
    <location>
        <begin position="417"/>
        <end position="436"/>
    </location>
</feature>
<feature type="transmembrane region" description="Helical" evidence="8">
    <location>
        <begin position="314"/>
        <end position="341"/>
    </location>
</feature>
<dbReference type="InterPro" id="IPR036259">
    <property type="entry name" value="MFS_trans_sf"/>
</dbReference>